<evidence type="ECO:0000313" key="2">
    <source>
        <dbReference type="Proteomes" id="UP000499080"/>
    </source>
</evidence>
<protein>
    <submittedName>
        <fullName evidence="1">Uncharacterized protein</fullName>
    </submittedName>
</protein>
<sequence length="172" mass="20647">MDVGVVEQFEFNWFKTCAEFIAKQHENLLKGDLSCESEGFVLYFYNNSLKDNVKRKSVKFYAAYKSQHHTRKFEQISNNPLLMNRIEKCRHVKNVWYEVEPIIQKLEKELNGIAHSDCKMFALNWKENREKFDKWQSLMNEITSDLRLKPIKIERILFKNFPNVDHIIENIL</sequence>
<gene>
    <name evidence="1" type="ORF">AVEN_84826_1</name>
</gene>
<evidence type="ECO:0000313" key="1">
    <source>
        <dbReference type="EMBL" id="GBM82398.1"/>
    </source>
</evidence>
<reference evidence="1 2" key="1">
    <citation type="journal article" date="2019" name="Sci. Rep.">
        <title>Orb-weaving spider Araneus ventricosus genome elucidates the spidroin gene catalogue.</title>
        <authorList>
            <person name="Kono N."/>
            <person name="Nakamura H."/>
            <person name="Ohtoshi R."/>
            <person name="Moran D.A.P."/>
            <person name="Shinohara A."/>
            <person name="Yoshida Y."/>
            <person name="Fujiwara M."/>
            <person name="Mori M."/>
            <person name="Tomita M."/>
            <person name="Arakawa K."/>
        </authorList>
    </citation>
    <scope>NUCLEOTIDE SEQUENCE [LARGE SCALE GENOMIC DNA]</scope>
</reference>
<organism evidence="1 2">
    <name type="scientific">Araneus ventricosus</name>
    <name type="common">Orbweaver spider</name>
    <name type="synonym">Epeira ventricosa</name>
    <dbReference type="NCBI Taxonomy" id="182803"/>
    <lineage>
        <taxon>Eukaryota</taxon>
        <taxon>Metazoa</taxon>
        <taxon>Ecdysozoa</taxon>
        <taxon>Arthropoda</taxon>
        <taxon>Chelicerata</taxon>
        <taxon>Arachnida</taxon>
        <taxon>Araneae</taxon>
        <taxon>Araneomorphae</taxon>
        <taxon>Entelegynae</taxon>
        <taxon>Araneoidea</taxon>
        <taxon>Araneidae</taxon>
        <taxon>Araneus</taxon>
    </lineage>
</organism>
<accession>A0A4Y2IWW0</accession>
<dbReference type="Proteomes" id="UP000499080">
    <property type="component" value="Unassembled WGS sequence"/>
</dbReference>
<proteinExistence type="predicted"/>
<comment type="caution">
    <text evidence="1">The sequence shown here is derived from an EMBL/GenBank/DDBJ whole genome shotgun (WGS) entry which is preliminary data.</text>
</comment>
<keyword evidence="2" id="KW-1185">Reference proteome</keyword>
<name>A0A4Y2IWW0_ARAVE</name>
<dbReference type="AlphaFoldDB" id="A0A4Y2IWW0"/>
<dbReference type="EMBL" id="BGPR01003008">
    <property type="protein sequence ID" value="GBM82398.1"/>
    <property type="molecule type" value="Genomic_DNA"/>
</dbReference>